<accession>A0A2A9HJN4</accession>
<dbReference type="SUPFAM" id="SSF81301">
    <property type="entry name" value="Nucleotidyltransferase"/>
    <property type="match status" value="1"/>
</dbReference>
<reference evidence="4 5" key="1">
    <citation type="submission" date="2017-09" db="EMBL/GenBank/DDBJ databases">
        <title>Sequencing the genomes of two abundant thermophiles in Great Basin hot springs: Thermocrinis jamiesonii and novel Chloroflexi Thermoflexus hugenholtzii.</title>
        <authorList>
            <person name="Hedlund B."/>
        </authorList>
    </citation>
    <scope>NUCLEOTIDE SEQUENCE [LARGE SCALE GENOMIC DNA]</scope>
    <source>
        <strain evidence="4 5">G233</strain>
    </source>
</reference>
<keyword evidence="2" id="KW-0812">Transmembrane</keyword>
<dbReference type="EMBL" id="PDJQ01000001">
    <property type="protein sequence ID" value="PFG75330.1"/>
    <property type="molecule type" value="Genomic_DNA"/>
</dbReference>
<evidence type="ECO:0000313" key="5">
    <source>
        <dbReference type="Proteomes" id="UP000223071"/>
    </source>
</evidence>
<dbReference type="InterPro" id="IPR043519">
    <property type="entry name" value="NT_sf"/>
</dbReference>
<feature type="domain" description="Adenylyltransferase AadA C-terminal" evidence="3">
    <location>
        <begin position="146"/>
        <end position="226"/>
    </location>
</feature>
<comment type="caution">
    <text evidence="4">The sequence shown here is derived from an EMBL/GenBank/DDBJ whole genome shotgun (WGS) entry which is preliminary data.</text>
</comment>
<protein>
    <submittedName>
        <fullName evidence="4">Uncharacterized protein DUF4111</fullName>
    </submittedName>
</protein>
<organism evidence="4 5">
    <name type="scientific">Tepidiforma thermophila (strain KCTC 52669 / CGMCC 1.13589 / G233)</name>
    <dbReference type="NCBI Taxonomy" id="2761530"/>
    <lineage>
        <taxon>Bacteria</taxon>
        <taxon>Bacillati</taxon>
        <taxon>Chloroflexota</taxon>
        <taxon>Tepidiformia</taxon>
        <taxon>Tepidiformales</taxon>
        <taxon>Tepidiformaceae</taxon>
        <taxon>Tepidiforma</taxon>
    </lineage>
</organism>
<evidence type="ECO:0000313" key="4">
    <source>
        <dbReference type="EMBL" id="PFG75330.1"/>
    </source>
</evidence>
<keyword evidence="1" id="KW-0808">Transferase</keyword>
<dbReference type="InterPro" id="IPR025184">
    <property type="entry name" value="AadA_C"/>
</dbReference>
<keyword evidence="5" id="KW-1185">Reference proteome</keyword>
<keyword evidence="2" id="KW-1133">Transmembrane helix</keyword>
<evidence type="ECO:0000259" key="3">
    <source>
        <dbReference type="Pfam" id="PF13427"/>
    </source>
</evidence>
<evidence type="ECO:0000256" key="2">
    <source>
        <dbReference type="SAM" id="Phobius"/>
    </source>
</evidence>
<feature type="transmembrane region" description="Helical" evidence="2">
    <location>
        <begin position="21"/>
        <end position="43"/>
    </location>
</feature>
<dbReference type="Pfam" id="PF13427">
    <property type="entry name" value="AadA_C"/>
    <property type="match status" value="1"/>
</dbReference>
<evidence type="ECO:0000256" key="1">
    <source>
        <dbReference type="ARBA" id="ARBA00022679"/>
    </source>
</evidence>
<dbReference type="AlphaFoldDB" id="A0A2A9HJN4"/>
<dbReference type="RefSeq" id="WP_098504650.1">
    <property type="nucleotide sequence ID" value="NZ_PDJQ01000001.1"/>
</dbReference>
<gene>
    <name evidence="4" type="ORF">A9A59_2598</name>
</gene>
<proteinExistence type="predicted"/>
<sequence length="254" mass="28466">MHLQRKIRGFSRDVGRRLDRALGENLIGLYLHGSATMGAFQYLRSDFDMLAVVERPLTKDEQRVVAELLMDPEMPCPGSGLELSIVTDASLDVESHSPPFELHLCTVPEARTFVDGHGHPGDPDLLIHYAVAREKGRAIIGPPPEEMFPLIPRSWVLEAMADELGWALANATPGYAVLNAVRALRYAYTGDFVSKQEGAYWFFRQRKNMMPVRLALKQHLGRAATGPTPEAAERFVGWALDEINRVRMDLDEDE</sequence>
<dbReference type="GO" id="GO:0016740">
    <property type="term" value="F:transferase activity"/>
    <property type="evidence" value="ECO:0007669"/>
    <property type="project" value="UniProtKB-KW"/>
</dbReference>
<name>A0A2A9HJN4_TEPT2</name>
<dbReference type="Proteomes" id="UP000223071">
    <property type="component" value="Unassembled WGS sequence"/>
</dbReference>
<keyword evidence="2" id="KW-0472">Membrane</keyword>